<dbReference type="AlphaFoldDB" id="A0A6V8K166"/>
<sequence>MRARVAACEPVGTQTISIADRDFAGEEALLVTVDYGGQVTHHVLVRQGDLLAELFVKPAWDRAALRGLARVAAAILCDGTPAC</sequence>
<evidence type="ECO:0000313" key="1">
    <source>
        <dbReference type="EMBL" id="GFJ76018.1"/>
    </source>
</evidence>
<dbReference type="EMBL" id="BLPF01000001">
    <property type="protein sequence ID" value="GFJ76018.1"/>
    <property type="molecule type" value="Genomic_DNA"/>
</dbReference>
<protein>
    <submittedName>
        <fullName evidence="1">Uncharacterized protein</fullName>
    </submittedName>
</protein>
<name>A0A6V8K166_9ACTN</name>
<proteinExistence type="predicted"/>
<reference evidence="1 2" key="2">
    <citation type="submission" date="2020-03" db="EMBL/GenBank/DDBJ databases">
        <authorList>
            <person name="Ichikawa N."/>
            <person name="Kimura A."/>
            <person name="Kitahashi Y."/>
            <person name="Uohara A."/>
        </authorList>
    </citation>
    <scope>NUCLEOTIDE SEQUENCE [LARGE SCALE GENOMIC DNA]</scope>
    <source>
        <strain evidence="1 2">NBRC 108639</strain>
    </source>
</reference>
<dbReference type="Proteomes" id="UP000482800">
    <property type="component" value="Unassembled WGS sequence"/>
</dbReference>
<keyword evidence="2" id="KW-1185">Reference proteome</keyword>
<organism evidence="1 2">
    <name type="scientific">Phytohabitans houttuyneae</name>
    <dbReference type="NCBI Taxonomy" id="1076126"/>
    <lineage>
        <taxon>Bacteria</taxon>
        <taxon>Bacillati</taxon>
        <taxon>Actinomycetota</taxon>
        <taxon>Actinomycetes</taxon>
        <taxon>Micromonosporales</taxon>
        <taxon>Micromonosporaceae</taxon>
    </lineage>
</organism>
<reference evidence="1 2" key="1">
    <citation type="submission" date="2020-03" db="EMBL/GenBank/DDBJ databases">
        <title>Whole genome shotgun sequence of Phytohabitans houttuyneae NBRC 108639.</title>
        <authorList>
            <person name="Komaki H."/>
            <person name="Tamura T."/>
        </authorList>
    </citation>
    <scope>NUCLEOTIDE SEQUENCE [LARGE SCALE GENOMIC DNA]</scope>
    <source>
        <strain evidence="1 2">NBRC 108639</strain>
    </source>
</reference>
<dbReference type="RefSeq" id="WP_173052679.1">
    <property type="nucleotide sequence ID" value="NZ_BLPF01000001.1"/>
</dbReference>
<accession>A0A6V8K166</accession>
<gene>
    <name evidence="1" type="ORF">Phou_001980</name>
</gene>
<comment type="caution">
    <text evidence="1">The sequence shown here is derived from an EMBL/GenBank/DDBJ whole genome shotgun (WGS) entry which is preliminary data.</text>
</comment>
<evidence type="ECO:0000313" key="2">
    <source>
        <dbReference type="Proteomes" id="UP000482800"/>
    </source>
</evidence>